<feature type="transmembrane region" description="Helical" evidence="1">
    <location>
        <begin position="83"/>
        <end position="105"/>
    </location>
</feature>
<dbReference type="PANTHER" id="PTHR34980">
    <property type="entry name" value="INNER MEMBRANE PROTEIN-RELATED-RELATED"/>
    <property type="match status" value="1"/>
</dbReference>
<protein>
    <submittedName>
        <fullName evidence="2">Uncharacterized membrane protein YhaH, DUF805 family</fullName>
    </submittedName>
</protein>
<proteinExistence type="predicted"/>
<reference evidence="2 3" key="1">
    <citation type="submission" date="2016-10" db="EMBL/GenBank/DDBJ databases">
        <authorList>
            <person name="de Groot N.N."/>
        </authorList>
    </citation>
    <scope>NUCLEOTIDE SEQUENCE [LARGE SCALE GENOMIC DNA]</scope>
    <source>
        <strain evidence="2 3">AR32</strain>
    </source>
</reference>
<gene>
    <name evidence="2" type="ORF">SAMN05216354_1927</name>
</gene>
<dbReference type="GO" id="GO:0005886">
    <property type="term" value="C:plasma membrane"/>
    <property type="evidence" value="ECO:0007669"/>
    <property type="project" value="TreeGrafter"/>
</dbReference>
<evidence type="ECO:0000313" key="2">
    <source>
        <dbReference type="EMBL" id="SEF85843.1"/>
    </source>
</evidence>
<accession>A0A1H5VF05</accession>
<evidence type="ECO:0000256" key="1">
    <source>
        <dbReference type="SAM" id="Phobius"/>
    </source>
</evidence>
<feature type="transmembrane region" description="Helical" evidence="1">
    <location>
        <begin position="133"/>
        <end position="156"/>
    </location>
</feature>
<dbReference type="InterPro" id="IPR008523">
    <property type="entry name" value="DUF805"/>
</dbReference>
<dbReference type="Proteomes" id="UP000236735">
    <property type="component" value="Unassembled WGS sequence"/>
</dbReference>
<keyword evidence="1" id="KW-1133">Transmembrane helix</keyword>
<sequence>MRALPQLDFIEAIKLASSRILDFKGRSRRSEFWWWMLVVIVVGWIISMFANNLLANAVLSIICMFFGLSATARRLQDSGKSALWVYISYAMGCAFQLLFSTSAAMNELIEEASYGALSQHAVEKIMMNSFGEIAGIGFMSIIHSIFALIVIIMCLFDSTPGPNKYGDSPKYVIE</sequence>
<dbReference type="Pfam" id="PF05656">
    <property type="entry name" value="DUF805"/>
    <property type="match status" value="1"/>
</dbReference>
<dbReference type="EMBL" id="FNUV01000004">
    <property type="protein sequence ID" value="SEF85843.1"/>
    <property type="molecule type" value="Genomic_DNA"/>
</dbReference>
<dbReference type="PANTHER" id="PTHR34980:SF2">
    <property type="entry name" value="INNER MEMBRANE PROTEIN YHAH-RELATED"/>
    <property type="match status" value="1"/>
</dbReference>
<feature type="transmembrane region" description="Helical" evidence="1">
    <location>
        <begin position="32"/>
        <end position="47"/>
    </location>
</feature>
<feature type="transmembrane region" description="Helical" evidence="1">
    <location>
        <begin position="53"/>
        <end position="71"/>
    </location>
</feature>
<dbReference type="RefSeq" id="WP_091768666.1">
    <property type="nucleotide sequence ID" value="NZ_FNUV01000004.1"/>
</dbReference>
<keyword evidence="1" id="KW-0812">Transmembrane</keyword>
<evidence type="ECO:0000313" key="3">
    <source>
        <dbReference type="Proteomes" id="UP000236735"/>
    </source>
</evidence>
<keyword evidence="1" id="KW-0472">Membrane</keyword>
<organism evidence="2 3">
    <name type="scientific">Xylanibacter ruminicola</name>
    <name type="common">Prevotella ruminicola</name>
    <dbReference type="NCBI Taxonomy" id="839"/>
    <lineage>
        <taxon>Bacteria</taxon>
        <taxon>Pseudomonadati</taxon>
        <taxon>Bacteroidota</taxon>
        <taxon>Bacteroidia</taxon>
        <taxon>Bacteroidales</taxon>
        <taxon>Prevotellaceae</taxon>
        <taxon>Xylanibacter</taxon>
    </lineage>
</organism>
<dbReference type="AlphaFoldDB" id="A0A1H5VF05"/>
<name>A0A1H5VF05_XYLRU</name>